<keyword evidence="2" id="KW-1185">Reference proteome</keyword>
<name>A0A2S9JRS4_9SPHI</name>
<dbReference type="EMBL" id="PVBS01000001">
    <property type="protein sequence ID" value="PRD55986.1"/>
    <property type="molecule type" value="Genomic_DNA"/>
</dbReference>
<accession>A0A2S9JRS4</accession>
<proteinExistence type="predicted"/>
<evidence type="ECO:0000313" key="1">
    <source>
        <dbReference type="EMBL" id="PRD55986.1"/>
    </source>
</evidence>
<evidence type="ECO:0008006" key="3">
    <source>
        <dbReference type="Google" id="ProtNLM"/>
    </source>
</evidence>
<dbReference type="Proteomes" id="UP000238642">
    <property type="component" value="Unassembled WGS sequence"/>
</dbReference>
<organism evidence="1 2">
    <name type="scientific">Sphingobacterium gobiense</name>
    <dbReference type="NCBI Taxonomy" id="1382456"/>
    <lineage>
        <taxon>Bacteria</taxon>
        <taxon>Pseudomonadati</taxon>
        <taxon>Bacteroidota</taxon>
        <taxon>Sphingobacteriia</taxon>
        <taxon>Sphingobacteriales</taxon>
        <taxon>Sphingobacteriaceae</taxon>
        <taxon>Sphingobacterium</taxon>
    </lineage>
</organism>
<dbReference type="AlphaFoldDB" id="A0A2S9JRS4"/>
<sequence length="549" mass="60036">MILTNFLNLKLTITILAVLTLFTLSNCSKTTETETITHNNIKLNVRVLGIADMKINQSVKSKASNGSLGASQDPELISEKIVSFPSFDTQLSLRQADIDNRHSVGRSRISGRAATGGKRSAAMESGITYRLWIYDEDEALVSSTQLTADGPSEITLPGGETYSWHAVSYHNSDPIPDVDSNNPVLDVPENTDLLYASGIIEAPVQTSGKNLSVGIVFAHKYARIALELNTMGMFGNMNNVGLTISGAAGTKASINLKDGSLSNISSDPATISFDDFEDVDPLHTDRKIAYVYTAVESSMDLQVNINALDIQLGNGTNRVFSNLAENPAVFEFSFTPQIGASYTATMNFIESFLTVNSTKFARTNLYYHGGHNPYRFLPTNEHTDARNTYFSFRGVLPGQYGNSLTSGDPCALVYPEGTWRTPGFNNFMMIVPVFPIETYKIENGLGYFEYEDTQGTGAPYPSDKLRINFNGYGTAVTEMNGEIEIDLNDSYGRSANLWSTSSDGLGGLGVFYYHGASGLGDNINKEMIDYQGTGYVQTTFKNIRCIRVR</sequence>
<reference evidence="1 2" key="1">
    <citation type="submission" date="2018-02" db="EMBL/GenBank/DDBJ databases">
        <title>The draft genome of Sphingobacterium gobiense H7.</title>
        <authorList>
            <person name="Li L."/>
            <person name="Liu L."/>
            <person name="Zhang X."/>
            <person name="Wang T."/>
            <person name="Liang L."/>
        </authorList>
    </citation>
    <scope>NUCLEOTIDE SEQUENCE [LARGE SCALE GENOMIC DNA]</scope>
    <source>
        <strain evidence="1 2">ACCC 05757</strain>
    </source>
</reference>
<protein>
    <recommendedName>
        <fullName evidence="3">Fimbrillin family protein</fullName>
    </recommendedName>
</protein>
<comment type="caution">
    <text evidence="1">The sequence shown here is derived from an EMBL/GenBank/DDBJ whole genome shotgun (WGS) entry which is preliminary data.</text>
</comment>
<gene>
    <name evidence="1" type="ORF">C5749_01450</name>
</gene>
<evidence type="ECO:0000313" key="2">
    <source>
        <dbReference type="Proteomes" id="UP000238642"/>
    </source>
</evidence>